<keyword evidence="3" id="KW-1185">Reference proteome</keyword>
<dbReference type="GeneID" id="20360885"/>
<dbReference type="AlphaFoldDB" id="K3VUB7"/>
<name>K3VUB7_FUSPC</name>
<feature type="region of interest" description="Disordered" evidence="1">
    <location>
        <begin position="1"/>
        <end position="21"/>
    </location>
</feature>
<dbReference type="Proteomes" id="UP000007978">
    <property type="component" value="Chromosome 2"/>
</dbReference>
<evidence type="ECO:0000313" key="3">
    <source>
        <dbReference type="Proteomes" id="UP000007978"/>
    </source>
</evidence>
<reference evidence="2 3" key="1">
    <citation type="journal article" date="2012" name="PLoS Pathog.">
        <title>Comparative pathogenomics reveals horizontally acquired novel virulence genes in fungi infecting cereal hosts.</title>
        <authorList>
            <person name="Gardiner D.M."/>
            <person name="McDonald M.C."/>
            <person name="Covarelli L."/>
            <person name="Solomon P.S."/>
            <person name="Rusu A.G."/>
            <person name="Marshall M."/>
            <person name="Kazan K."/>
            <person name="Chakraborty S."/>
            <person name="McDonald B.A."/>
            <person name="Manners J.M."/>
        </authorList>
    </citation>
    <scope>NUCLEOTIDE SEQUENCE [LARGE SCALE GENOMIC DNA]</scope>
    <source>
        <strain evidence="2 3">CS3096</strain>
    </source>
</reference>
<protein>
    <submittedName>
        <fullName evidence="2">Uncharacterized protein</fullName>
    </submittedName>
</protein>
<evidence type="ECO:0000313" key="2">
    <source>
        <dbReference type="EMBL" id="EKJ77768.1"/>
    </source>
</evidence>
<sequence>MRLAISASTSYDQHKPQPLHPERFDSVICGLVDKAVDR</sequence>
<evidence type="ECO:0000256" key="1">
    <source>
        <dbReference type="SAM" id="MobiDB-lite"/>
    </source>
</evidence>
<feature type="compositionally biased region" description="Polar residues" evidence="1">
    <location>
        <begin position="1"/>
        <end position="11"/>
    </location>
</feature>
<dbReference type="EMBL" id="AFNW01000056">
    <property type="protein sequence ID" value="EKJ77768.1"/>
    <property type="molecule type" value="Genomic_DNA"/>
</dbReference>
<gene>
    <name evidence="2" type="ORF">FPSE_02266</name>
</gene>
<dbReference type="KEGG" id="fpu:FPSE_02266"/>
<dbReference type="RefSeq" id="XP_009253660.1">
    <property type="nucleotide sequence ID" value="XM_009255385.1"/>
</dbReference>
<feature type="compositionally biased region" description="Basic and acidic residues" evidence="1">
    <location>
        <begin position="12"/>
        <end position="21"/>
    </location>
</feature>
<comment type="caution">
    <text evidence="2">The sequence shown here is derived from an EMBL/GenBank/DDBJ whole genome shotgun (WGS) entry which is preliminary data.</text>
</comment>
<organism evidence="2 3">
    <name type="scientific">Fusarium pseudograminearum (strain CS3096)</name>
    <name type="common">Wheat and barley crown-rot fungus</name>
    <dbReference type="NCBI Taxonomy" id="1028729"/>
    <lineage>
        <taxon>Eukaryota</taxon>
        <taxon>Fungi</taxon>
        <taxon>Dikarya</taxon>
        <taxon>Ascomycota</taxon>
        <taxon>Pezizomycotina</taxon>
        <taxon>Sordariomycetes</taxon>
        <taxon>Hypocreomycetidae</taxon>
        <taxon>Hypocreales</taxon>
        <taxon>Nectriaceae</taxon>
        <taxon>Fusarium</taxon>
    </lineage>
</organism>
<proteinExistence type="predicted"/>
<accession>K3VUB7</accession>
<dbReference type="HOGENOM" id="CLU_3335662_0_0_1"/>